<keyword evidence="2 7" id="KW-0489">Methyltransferase</keyword>
<evidence type="ECO:0000256" key="4">
    <source>
        <dbReference type="ARBA" id="ARBA00025707"/>
    </source>
</evidence>
<dbReference type="CDD" id="cd02440">
    <property type="entry name" value="AdoMet_MTases"/>
    <property type="match status" value="1"/>
</dbReference>
<dbReference type="RefSeq" id="WP_179745033.1">
    <property type="nucleotide sequence ID" value="NZ_JACCAS010000002.1"/>
</dbReference>
<evidence type="ECO:0000313" key="7">
    <source>
        <dbReference type="EMBL" id="NYH24851.1"/>
    </source>
</evidence>
<comment type="pathway">
    <text evidence="4">Phospholipid metabolism.</text>
</comment>
<dbReference type="Proteomes" id="UP000540929">
    <property type="component" value="Unassembled WGS sequence"/>
</dbReference>
<protein>
    <submittedName>
        <fullName evidence="7">SAM-dependent methyltransferase</fullName>
    </submittedName>
</protein>
<reference evidence="7 8" key="1">
    <citation type="submission" date="2020-07" db="EMBL/GenBank/DDBJ databases">
        <title>Exploring microbial biodiversity for novel pathways involved in the catabolism of aromatic compounds derived from lignin.</title>
        <authorList>
            <person name="Elkins J."/>
        </authorList>
    </citation>
    <scope>NUCLEOTIDE SEQUENCE [LARGE SCALE GENOMIC DNA]</scope>
    <source>
        <strain evidence="7 8">H2C3C</strain>
    </source>
</reference>
<dbReference type="InterPro" id="IPR041698">
    <property type="entry name" value="Methyltransf_25"/>
</dbReference>
<dbReference type="GO" id="GO:0032259">
    <property type="term" value="P:methylation"/>
    <property type="evidence" value="ECO:0007669"/>
    <property type="project" value="UniProtKB-KW"/>
</dbReference>
<dbReference type="AlphaFoldDB" id="A0A7Y9WPU9"/>
<gene>
    <name evidence="7" type="ORF">GGD40_004422</name>
</gene>
<evidence type="ECO:0000256" key="3">
    <source>
        <dbReference type="ARBA" id="ARBA00022679"/>
    </source>
</evidence>
<dbReference type="PANTHER" id="PTHR44307">
    <property type="entry name" value="PHOSPHOETHANOLAMINE METHYLTRANSFERASE"/>
    <property type="match status" value="1"/>
</dbReference>
<accession>A0A7Y9WPU9</accession>
<dbReference type="Gene3D" id="3.40.50.150">
    <property type="entry name" value="Vaccinia Virus protein VP39"/>
    <property type="match status" value="1"/>
</dbReference>
<dbReference type="Pfam" id="PF13649">
    <property type="entry name" value="Methyltransf_25"/>
    <property type="match status" value="1"/>
</dbReference>
<comment type="caution">
    <text evidence="7">The sequence shown here is derived from an EMBL/GenBank/DDBJ whole genome shotgun (WGS) entry which is preliminary data.</text>
</comment>
<proteinExistence type="predicted"/>
<keyword evidence="8" id="KW-1185">Reference proteome</keyword>
<dbReference type="InterPro" id="IPR029063">
    <property type="entry name" value="SAM-dependent_MTases_sf"/>
</dbReference>
<evidence type="ECO:0000256" key="1">
    <source>
        <dbReference type="ARBA" id="ARBA00005189"/>
    </source>
</evidence>
<dbReference type="EMBL" id="JACCAS010000002">
    <property type="protein sequence ID" value="NYH24851.1"/>
    <property type="molecule type" value="Genomic_DNA"/>
</dbReference>
<evidence type="ECO:0000256" key="2">
    <source>
        <dbReference type="ARBA" id="ARBA00022603"/>
    </source>
</evidence>
<feature type="domain" description="Methyltransferase" evidence="6">
    <location>
        <begin position="53"/>
        <end position="146"/>
    </location>
</feature>
<organism evidence="7 8">
    <name type="scientific">Paraburkholderia bryophila</name>
    <dbReference type="NCBI Taxonomy" id="420952"/>
    <lineage>
        <taxon>Bacteria</taxon>
        <taxon>Pseudomonadati</taxon>
        <taxon>Pseudomonadota</taxon>
        <taxon>Betaproteobacteria</taxon>
        <taxon>Burkholderiales</taxon>
        <taxon>Burkholderiaceae</taxon>
        <taxon>Paraburkholderia</taxon>
    </lineage>
</organism>
<dbReference type="GO" id="GO:0000234">
    <property type="term" value="F:phosphoethanolamine N-methyltransferase activity"/>
    <property type="evidence" value="ECO:0007669"/>
    <property type="project" value="UniProtKB-EC"/>
</dbReference>
<keyword evidence="3 7" id="KW-0808">Transferase</keyword>
<sequence>MDNTQHTGNAQTALWNGSSGRAWIAAQAVLDQMFQPFEDLLVDMMGVGAGLRVLDVGCGTGSTTLAAARRLGVKGHCIGVDVSVPMIAVAQGRAERANSTASFICADAQTHAFEPASFDRIMSRFGVMFFDDPALAFANLGRAARDGAEMHCIAWRSPVDNPFMTTAERAAASLLPDLPTRRPDAPGQFSFADRQRVASILDASGWVDVDIQSIDIACTLLEQELVGYFSRLGPLGMMLQGEMDEPTRTQVIESVRAAFDPYVHGTEVRYTAACWMISARASSVLARRSGQGTSTQ</sequence>
<evidence type="ECO:0000313" key="8">
    <source>
        <dbReference type="Proteomes" id="UP000540929"/>
    </source>
</evidence>
<evidence type="ECO:0000256" key="5">
    <source>
        <dbReference type="ARBA" id="ARBA00047622"/>
    </source>
</evidence>
<dbReference type="SUPFAM" id="SSF53335">
    <property type="entry name" value="S-adenosyl-L-methionine-dependent methyltransferases"/>
    <property type="match status" value="1"/>
</dbReference>
<dbReference type="PANTHER" id="PTHR44307:SF2">
    <property type="entry name" value="PHOSPHOETHANOLAMINE METHYLTRANSFERASE ISOFORM X1"/>
    <property type="match status" value="1"/>
</dbReference>
<evidence type="ECO:0000259" key="6">
    <source>
        <dbReference type="Pfam" id="PF13649"/>
    </source>
</evidence>
<comment type="catalytic activity">
    <reaction evidence="5">
        <text>phosphoethanolamine + S-adenosyl-L-methionine = N-methylethanolamine phosphate + S-adenosyl-L-homocysteine + H(+)</text>
        <dbReference type="Rhea" id="RHEA:20365"/>
        <dbReference type="ChEBI" id="CHEBI:15378"/>
        <dbReference type="ChEBI" id="CHEBI:57781"/>
        <dbReference type="ChEBI" id="CHEBI:57856"/>
        <dbReference type="ChEBI" id="CHEBI:58190"/>
        <dbReference type="ChEBI" id="CHEBI:59789"/>
        <dbReference type="EC" id="2.1.1.103"/>
    </reaction>
    <physiologicalReaction direction="left-to-right" evidence="5">
        <dbReference type="Rhea" id="RHEA:20366"/>
    </physiologicalReaction>
</comment>
<comment type="pathway">
    <text evidence="1">Lipid metabolism.</text>
</comment>
<name>A0A7Y9WPU9_9BURK</name>